<dbReference type="Pfam" id="PF05065">
    <property type="entry name" value="Phage_capsid"/>
    <property type="match status" value="1"/>
</dbReference>
<evidence type="ECO:0000259" key="2">
    <source>
        <dbReference type="Pfam" id="PF05065"/>
    </source>
</evidence>
<feature type="non-terminal residue" evidence="3">
    <location>
        <position position="1"/>
    </location>
</feature>
<comment type="caution">
    <text evidence="3">The sequence shown here is derived from an EMBL/GenBank/DDBJ whole genome shotgun (WGS) entry which is preliminary data.</text>
</comment>
<dbReference type="InterPro" id="IPR054612">
    <property type="entry name" value="Phage_capsid-like_C"/>
</dbReference>
<comment type="subcellular location">
    <subcellularLocation>
        <location evidence="1">Virion</location>
    </subcellularLocation>
</comment>
<dbReference type="SUPFAM" id="SSF56563">
    <property type="entry name" value="Major capsid protein gp5"/>
    <property type="match status" value="1"/>
</dbReference>
<feature type="domain" description="Phage capsid-like C-terminal" evidence="2">
    <location>
        <begin position="1"/>
        <end position="100"/>
    </location>
</feature>
<proteinExistence type="predicted"/>
<protein>
    <submittedName>
        <fullName evidence="3">Phage major capsid protein</fullName>
    </submittedName>
</protein>
<name>A0A348WEH4_9RHOB</name>
<dbReference type="Proteomes" id="UP000264719">
    <property type="component" value="Unassembled WGS sequence"/>
</dbReference>
<gene>
    <name evidence="3" type="ORF">DCS45_13825</name>
</gene>
<dbReference type="InterPro" id="IPR024455">
    <property type="entry name" value="Phage_capsid"/>
</dbReference>
<dbReference type="AlphaFoldDB" id="A0A348WEH4"/>
<reference evidence="3 4" key="1">
    <citation type="journal article" date="2018" name="Nat. Biotechnol.">
        <title>A standardized bacterial taxonomy based on genome phylogeny substantially revises the tree of life.</title>
        <authorList>
            <person name="Parks D.H."/>
            <person name="Chuvochina M."/>
            <person name="Waite D.W."/>
            <person name="Rinke C."/>
            <person name="Skarshewski A."/>
            <person name="Chaumeil P.A."/>
            <person name="Hugenholtz P."/>
        </authorList>
    </citation>
    <scope>NUCLEOTIDE SEQUENCE [LARGE SCALE GENOMIC DNA]</scope>
    <source>
        <strain evidence="3">UBA9169</strain>
    </source>
</reference>
<dbReference type="EMBL" id="DMVW01000128">
    <property type="protein sequence ID" value="HAR52936.1"/>
    <property type="molecule type" value="Genomic_DNA"/>
</dbReference>
<accession>A0A348WEH4</accession>
<sequence length="109" mass="11520">ANGYPLYPSIDKTGELKGYQIFTSSQIPNNLGAGSDTEITFADFSEIMIGDALNLTIATSDQATFVNQSGDTVSAFQSDLTLMRAISEHDLAPMHDAAISGATVTGWSI</sequence>
<evidence type="ECO:0000313" key="3">
    <source>
        <dbReference type="EMBL" id="HAR52936.1"/>
    </source>
</evidence>
<organism evidence="3 4">
    <name type="scientific">Roseovarius nubinhibens</name>
    <dbReference type="NCBI Taxonomy" id="314263"/>
    <lineage>
        <taxon>Bacteria</taxon>
        <taxon>Pseudomonadati</taxon>
        <taxon>Pseudomonadota</taxon>
        <taxon>Alphaproteobacteria</taxon>
        <taxon>Rhodobacterales</taxon>
        <taxon>Roseobacteraceae</taxon>
        <taxon>Roseovarius</taxon>
    </lineage>
</organism>
<evidence type="ECO:0000313" key="4">
    <source>
        <dbReference type="Proteomes" id="UP000264719"/>
    </source>
</evidence>
<evidence type="ECO:0000256" key="1">
    <source>
        <dbReference type="ARBA" id="ARBA00004328"/>
    </source>
</evidence>
<dbReference type="NCBIfam" id="TIGR01554">
    <property type="entry name" value="major_cap_HK97"/>
    <property type="match status" value="1"/>
</dbReference>